<sequence>MQSSSMARSTQLRHQDHCRGSLKLFSVQDINVGDPGKQLTADNRSYSKLVELLQLFPASQDYSPVSTAIQDDESIATAMIVHIEFFCFRSHSVVSKSSGAESTERLGCSADPDCDLFV</sequence>
<evidence type="ECO:0000313" key="2">
    <source>
        <dbReference type="Proteomes" id="UP000762676"/>
    </source>
</evidence>
<proteinExistence type="predicted"/>
<accession>A0AAV4K018</accession>
<dbReference type="AlphaFoldDB" id="A0AAV4K018"/>
<gene>
    <name evidence="1" type="ORF">ElyMa_005257800</name>
</gene>
<dbReference type="Proteomes" id="UP000762676">
    <property type="component" value="Unassembled WGS sequence"/>
</dbReference>
<comment type="caution">
    <text evidence="1">The sequence shown here is derived from an EMBL/GenBank/DDBJ whole genome shotgun (WGS) entry which is preliminary data.</text>
</comment>
<reference evidence="1 2" key="1">
    <citation type="journal article" date="2021" name="Elife">
        <title>Chloroplast acquisition without the gene transfer in kleptoplastic sea slugs, Plakobranchus ocellatus.</title>
        <authorList>
            <person name="Maeda T."/>
            <person name="Takahashi S."/>
            <person name="Yoshida T."/>
            <person name="Shimamura S."/>
            <person name="Takaki Y."/>
            <person name="Nagai Y."/>
            <person name="Toyoda A."/>
            <person name="Suzuki Y."/>
            <person name="Arimoto A."/>
            <person name="Ishii H."/>
            <person name="Satoh N."/>
            <person name="Nishiyama T."/>
            <person name="Hasebe M."/>
            <person name="Maruyama T."/>
            <person name="Minagawa J."/>
            <person name="Obokata J."/>
            <person name="Shigenobu S."/>
        </authorList>
    </citation>
    <scope>NUCLEOTIDE SEQUENCE [LARGE SCALE GENOMIC DNA]</scope>
</reference>
<protein>
    <submittedName>
        <fullName evidence="1">Uncharacterized protein</fullName>
    </submittedName>
</protein>
<keyword evidence="2" id="KW-1185">Reference proteome</keyword>
<organism evidence="1 2">
    <name type="scientific">Elysia marginata</name>
    <dbReference type="NCBI Taxonomy" id="1093978"/>
    <lineage>
        <taxon>Eukaryota</taxon>
        <taxon>Metazoa</taxon>
        <taxon>Spiralia</taxon>
        <taxon>Lophotrochozoa</taxon>
        <taxon>Mollusca</taxon>
        <taxon>Gastropoda</taxon>
        <taxon>Heterobranchia</taxon>
        <taxon>Euthyneura</taxon>
        <taxon>Panpulmonata</taxon>
        <taxon>Sacoglossa</taxon>
        <taxon>Placobranchoidea</taxon>
        <taxon>Plakobranchidae</taxon>
        <taxon>Elysia</taxon>
    </lineage>
</organism>
<dbReference type="EMBL" id="BMAT01010486">
    <property type="protein sequence ID" value="GFS27323.1"/>
    <property type="molecule type" value="Genomic_DNA"/>
</dbReference>
<evidence type="ECO:0000313" key="1">
    <source>
        <dbReference type="EMBL" id="GFS27323.1"/>
    </source>
</evidence>
<name>A0AAV4K018_9GAST</name>